<dbReference type="InterPro" id="IPR027417">
    <property type="entry name" value="P-loop_NTPase"/>
</dbReference>
<dbReference type="SUPFAM" id="SSF52540">
    <property type="entry name" value="P-loop containing nucleoside triphosphate hydrolases"/>
    <property type="match status" value="1"/>
</dbReference>
<gene>
    <name evidence="2" type="ORF">TAPDE_004564</name>
</gene>
<comment type="caution">
    <text evidence="2">The sequence shown here is derived from an EMBL/GenBank/DDBJ whole genome shotgun (WGS) entry which is preliminary data.</text>
</comment>
<dbReference type="SMART" id="SM00174">
    <property type="entry name" value="RHO"/>
    <property type="match status" value="1"/>
</dbReference>
<keyword evidence="3" id="KW-1185">Reference proteome</keyword>
<dbReference type="PROSITE" id="PS51420">
    <property type="entry name" value="RHO"/>
    <property type="match status" value="1"/>
</dbReference>
<dbReference type="OrthoDB" id="25896at2759"/>
<dbReference type="Proteomes" id="UP000013776">
    <property type="component" value="Unassembled WGS sequence"/>
</dbReference>
<reference evidence="2 3" key="1">
    <citation type="journal article" date="2013" name="MBio">
        <title>Genome sequencing of the plant pathogen Taphrina deformans, the causal agent of peach leaf curl.</title>
        <authorList>
            <person name="Cisse O.H."/>
            <person name="Almeida J.M.G.C.F."/>
            <person name="Fonseca A."/>
            <person name="Kumar A.A."/>
            <person name="Salojaervi J."/>
            <person name="Overmyer K."/>
            <person name="Hauser P.M."/>
            <person name="Pagni M."/>
        </authorList>
    </citation>
    <scope>NUCLEOTIDE SEQUENCE [LARGE SCALE GENOMIC DNA]</scope>
    <source>
        <strain evidence="3">PYCC 5710 / ATCC 11124 / CBS 356.35 / IMI 108563 / JCM 9778 / NBRC 8474</strain>
    </source>
</reference>
<organism evidence="2 3">
    <name type="scientific">Taphrina deformans (strain PYCC 5710 / ATCC 11124 / CBS 356.35 / IMI 108563 / JCM 9778 / NBRC 8474)</name>
    <name type="common">Peach leaf curl fungus</name>
    <name type="synonym">Lalaria deformans</name>
    <dbReference type="NCBI Taxonomy" id="1097556"/>
    <lineage>
        <taxon>Eukaryota</taxon>
        <taxon>Fungi</taxon>
        <taxon>Dikarya</taxon>
        <taxon>Ascomycota</taxon>
        <taxon>Taphrinomycotina</taxon>
        <taxon>Taphrinomycetes</taxon>
        <taxon>Taphrinales</taxon>
        <taxon>Taphrinaceae</taxon>
        <taxon>Taphrina</taxon>
    </lineage>
</organism>
<keyword evidence="1" id="KW-0547">Nucleotide-binding</keyword>
<sequence>MQSGPRYAKHHHHPNSYHRNELDRKVVVLGQQGVGKSSLVLRYVNSTFHENGASTIGASFLAKKIVVDNATVRLQIWDTAGQERFRSMTPMYYRGSHAAVLCYDITSMESFKKMHSWLNELRTNMPSDVLIHIVGTKLDLTKTNSTVREVPFKTSVEYAAAHFGLKFEEALELCHEVSSKDDRDGGIDALFMLITKRLILDSEATDRARSAQANRSDYTNRVHIADHTVNRSMCC</sequence>
<dbReference type="PANTHER" id="PTHR47978">
    <property type="match status" value="1"/>
</dbReference>
<dbReference type="EMBL" id="CAHR02000208">
    <property type="protein sequence ID" value="CCG84165.2"/>
    <property type="molecule type" value="Genomic_DNA"/>
</dbReference>
<protein>
    <submittedName>
        <fullName evidence="2">Uncharacterized protein</fullName>
    </submittedName>
</protein>
<dbReference type="PROSITE" id="PS51419">
    <property type="entry name" value="RAB"/>
    <property type="match status" value="1"/>
</dbReference>
<dbReference type="STRING" id="1097556.R4XLJ9"/>
<dbReference type="FunFam" id="3.40.50.300:FF:000808">
    <property type="entry name" value="Small GTP-binding protein, putative"/>
    <property type="match status" value="1"/>
</dbReference>
<dbReference type="AlphaFoldDB" id="R4XLJ9"/>
<dbReference type="NCBIfam" id="TIGR00231">
    <property type="entry name" value="small_GTP"/>
    <property type="match status" value="1"/>
</dbReference>
<dbReference type="SMART" id="SM00176">
    <property type="entry name" value="RAN"/>
    <property type="match status" value="1"/>
</dbReference>
<dbReference type="VEuPathDB" id="FungiDB:TAPDE_004564"/>
<dbReference type="PROSITE" id="PS51421">
    <property type="entry name" value="RAS"/>
    <property type="match status" value="1"/>
</dbReference>
<dbReference type="Pfam" id="PF00071">
    <property type="entry name" value="Ras"/>
    <property type="match status" value="1"/>
</dbReference>
<evidence type="ECO:0000313" key="2">
    <source>
        <dbReference type="EMBL" id="CCG84165.2"/>
    </source>
</evidence>
<dbReference type="GO" id="GO:0003924">
    <property type="term" value="F:GTPase activity"/>
    <property type="evidence" value="ECO:0007669"/>
    <property type="project" value="InterPro"/>
</dbReference>
<dbReference type="GO" id="GO:0005525">
    <property type="term" value="F:GTP binding"/>
    <property type="evidence" value="ECO:0007669"/>
    <property type="project" value="InterPro"/>
</dbReference>
<accession>R4XLJ9</accession>
<dbReference type="InterPro" id="IPR001806">
    <property type="entry name" value="Small_GTPase"/>
</dbReference>
<proteinExistence type="predicted"/>
<dbReference type="Gene3D" id="3.40.50.300">
    <property type="entry name" value="P-loop containing nucleotide triphosphate hydrolases"/>
    <property type="match status" value="1"/>
</dbReference>
<dbReference type="SMART" id="SM00173">
    <property type="entry name" value="RAS"/>
    <property type="match status" value="1"/>
</dbReference>
<dbReference type="SMART" id="SM00175">
    <property type="entry name" value="RAB"/>
    <property type="match status" value="1"/>
</dbReference>
<dbReference type="PRINTS" id="PR00449">
    <property type="entry name" value="RASTRNSFRMNG"/>
</dbReference>
<dbReference type="eggNOG" id="KOG0092">
    <property type="taxonomic scope" value="Eukaryota"/>
</dbReference>
<name>R4XLJ9_TAPDE</name>
<dbReference type="InterPro" id="IPR005225">
    <property type="entry name" value="Small_GTP-bd"/>
</dbReference>
<evidence type="ECO:0000256" key="1">
    <source>
        <dbReference type="ARBA" id="ARBA00022741"/>
    </source>
</evidence>
<evidence type="ECO:0000313" key="3">
    <source>
        <dbReference type="Proteomes" id="UP000013776"/>
    </source>
</evidence>